<reference evidence="10" key="1">
    <citation type="submission" date="2018-03" db="EMBL/GenBank/DDBJ databases">
        <title>Lachnoclostridium SNUG30370 gen.nov., sp.nov., isolated from human faeces.</title>
        <authorList>
            <person name="Seo B."/>
            <person name="Jeon K."/>
            <person name="Ko G."/>
        </authorList>
    </citation>
    <scope>NUCLEOTIDE SEQUENCE [LARGE SCALE GENOMIC DNA]</scope>
    <source>
        <strain evidence="10">SNUG30370</strain>
    </source>
</reference>
<gene>
    <name evidence="9" type="ORF">C7U55_02115</name>
    <name evidence="8" type="ORF">LJD69_01640</name>
</gene>
<evidence type="ECO:0000256" key="2">
    <source>
        <dbReference type="ARBA" id="ARBA00022692"/>
    </source>
</evidence>
<reference evidence="8" key="3">
    <citation type="submission" date="2021-10" db="EMBL/GenBank/DDBJ databases">
        <title>Collection of gut derived symbiotic bacterial strains cultured from healthy donors.</title>
        <authorList>
            <person name="Lin H."/>
            <person name="Littmann E."/>
            <person name="Kohout C."/>
            <person name="Pamer E.G."/>
        </authorList>
    </citation>
    <scope>NUCLEOTIDE SEQUENCE</scope>
    <source>
        <strain evidence="8">DFI.4.48</strain>
    </source>
</reference>
<organism evidence="9 10">
    <name type="scientific">Faecalibacillus faecis</name>
    <dbReference type="NCBI Taxonomy" id="1982628"/>
    <lineage>
        <taxon>Bacteria</taxon>
        <taxon>Bacillati</taxon>
        <taxon>Bacillota</taxon>
        <taxon>Erysipelotrichia</taxon>
        <taxon>Erysipelotrichales</taxon>
        <taxon>Coprobacillaceae</taxon>
        <taxon>Faecalibacillus</taxon>
    </lineage>
</organism>
<evidence type="ECO:0000256" key="1">
    <source>
        <dbReference type="ARBA" id="ARBA00004162"/>
    </source>
</evidence>
<evidence type="ECO:0000313" key="10">
    <source>
        <dbReference type="Proteomes" id="UP000241201"/>
    </source>
</evidence>
<evidence type="ECO:0000256" key="6">
    <source>
        <dbReference type="SAM" id="Coils"/>
    </source>
</evidence>
<dbReference type="GO" id="GO:0005886">
    <property type="term" value="C:plasma membrane"/>
    <property type="evidence" value="ECO:0007669"/>
    <property type="project" value="UniProtKB-SubCell"/>
</dbReference>
<dbReference type="GO" id="GO:0000921">
    <property type="term" value="P:septin ring assembly"/>
    <property type="evidence" value="ECO:0007669"/>
    <property type="project" value="InterPro"/>
</dbReference>
<protein>
    <submittedName>
        <fullName evidence="8">Septation ring formation regulator EzrA</fullName>
    </submittedName>
</protein>
<dbReference type="Pfam" id="PF06160">
    <property type="entry name" value="EzrA"/>
    <property type="match status" value="1"/>
</dbReference>
<keyword evidence="3 7" id="KW-1133">Transmembrane helix</keyword>
<keyword evidence="5" id="KW-0131">Cell cycle</keyword>
<evidence type="ECO:0000256" key="4">
    <source>
        <dbReference type="ARBA" id="ARBA00023136"/>
    </source>
</evidence>
<keyword evidence="6" id="KW-0175">Coiled coil</keyword>
<keyword evidence="10" id="KW-1185">Reference proteome</keyword>
<evidence type="ECO:0000313" key="9">
    <source>
        <dbReference type="EMBL" id="PST41602.1"/>
    </source>
</evidence>
<comment type="caution">
    <text evidence="9">The sequence shown here is derived from an EMBL/GenBank/DDBJ whole genome shotgun (WGS) entry which is preliminary data.</text>
</comment>
<name>A0A2T3G273_9FIRM</name>
<dbReference type="GeneID" id="77469901"/>
<dbReference type="Proteomes" id="UP000241201">
    <property type="component" value="Unassembled WGS sequence"/>
</dbReference>
<accession>A0A2T3G273</accession>
<keyword evidence="2 7" id="KW-0812">Transmembrane</keyword>
<dbReference type="GO" id="GO:0000917">
    <property type="term" value="P:division septum assembly"/>
    <property type="evidence" value="ECO:0007669"/>
    <property type="project" value="UniProtKB-KW"/>
</dbReference>
<dbReference type="EMBL" id="PYLP01000002">
    <property type="protein sequence ID" value="PST41602.1"/>
    <property type="molecule type" value="Genomic_DNA"/>
</dbReference>
<evidence type="ECO:0000313" key="8">
    <source>
        <dbReference type="EMBL" id="MCB8609295.1"/>
    </source>
</evidence>
<dbReference type="InterPro" id="IPR010379">
    <property type="entry name" value="EzrA"/>
</dbReference>
<reference evidence="9" key="2">
    <citation type="journal article" date="2019" name="Int. J. Syst. Evol. Microbiol.">
        <title>Faecalibacillus intestinalis gen. nov., sp. nov. and Faecalibacillus faecis sp. nov., isolated from human faeces.</title>
        <authorList>
            <person name="Seo B."/>
            <person name="Jeon K."/>
            <person name="Baek I."/>
            <person name="Lee Y.M."/>
            <person name="Baek K."/>
            <person name="Ko G."/>
        </authorList>
    </citation>
    <scope>NUCLEOTIDE SEQUENCE</scope>
    <source>
        <strain evidence="9">SNUG30370</strain>
    </source>
</reference>
<dbReference type="RefSeq" id="WP_106987137.1">
    <property type="nucleotide sequence ID" value="NZ_DBGCOW010000097.1"/>
</dbReference>
<dbReference type="EMBL" id="JAJDKZ010000003">
    <property type="protein sequence ID" value="MCB8609295.1"/>
    <property type="molecule type" value="Genomic_DNA"/>
</dbReference>
<feature type="coiled-coil region" evidence="6">
    <location>
        <begin position="38"/>
        <end position="142"/>
    </location>
</feature>
<evidence type="ECO:0000256" key="7">
    <source>
        <dbReference type="SAM" id="Phobius"/>
    </source>
</evidence>
<proteinExistence type="predicted"/>
<keyword evidence="5" id="KW-0717">Septation</keyword>
<dbReference type="GO" id="GO:0005940">
    <property type="term" value="C:septin ring"/>
    <property type="evidence" value="ECO:0007669"/>
    <property type="project" value="InterPro"/>
</dbReference>
<dbReference type="Proteomes" id="UP001198439">
    <property type="component" value="Unassembled WGS sequence"/>
</dbReference>
<comment type="subcellular location">
    <subcellularLocation>
        <location evidence="1">Cell membrane</location>
        <topology evidence="1">Single-pass membrane protein</topology>
    </subcellularLocation>
</comment>
<keyword evidence="4 7" id="KW-0472">Membrane</keyword>
<sequence length="580" mass="68441">MEYINKVINIIGLKMLIAIVSIVLIVIVLFITYRLLKLKHYRKQIIDLENRINAIKSLPLQYRLGRVKGIAKNMPELQDKYELYEEQFSKLSDTLNDEITPLINEVDEALYYRKLHGVQKKMSKLENDVMHYETDSKQLLKDIEVITEIENIQRLEIIKVKEKYRETNDHYSQIRFKVEDYVPKLQDVFHGIDQQFVQLEDYMNNQQFEEAKQYTEKVSKDIDDLEANLRDLPTYISVTRQYLPKRLNELKTIMDEMMQKDFAVERMKATLRIDKIESDLNETAQAIKDLNLENVGQNIEVMTEDMNLLYADFEKEQNAYALYEEKRDACYKYVNTIDSGLSKTRDVIKDLEKNYILSDYEITIEDDYKEFQKVLDDLNDVTEIIESKDFSYQDMIENFERITINSKPFNDSLIKHNELAESLKIQEKRALDELDNINIVLLEIKSEIRNKHLPMISESYQDYIDDSYQKADAILNFIRQRPIDLKSLSMQVDAARDVIYKLYDNVHNLIVTAEMVEDAIIFGNRYRSSFLEVNTELTKAELLYRNGEYTKALSTAVDIIEKIKPDSYEMLVNKKSPKNA</sequence>
<keyword evidence="5" id="KW-0132">Cell division</keyword>
<evidence type="ECO:0000256" key="5">
    <source>
        <dbReference type="ARBA" id="ARBA00023210"/>
    </source>
</evidence>
<feature type="transmembrane region" description="Helical" evidence="7">
    <location>
        <begin position="15"/>
        <end position="36"/>
    </location>
</feature>
<evidence type="ECO:0000256" key="3">
    <source>
        <dbReference type="ARBA" id="ARBA00022989"/>
    </source>
</evidence>
<dbReference type="AlphaFoldDB" id="A0A2T3G273"/>